<evidence type="ECO:0000313" key="1">
    <source>
        <dbReference type="EMBL" id="SEH76150.1"/>
    </source>
</evidence>
<dbReference type="OrthoDB" id="5599486at2"/>
<gene>
    <name evidence="1" type="ORF">SAMN02927937_01274</name>
</gene>
<sequence>MKKASFMLFLATLTACQTKSQVVDFKETFALDKTHKEVSGMVFHEPTDKLWMLQDKGNPAELYAYTTKGTFVQTLKIINQENTDWEDLSQDKNGNLYIGNFGNNDNKRQDLRILKIDGTKLNESVTEVSQITTFTYEDQKDFPPKKSNLLYDCEAFVTTANYFYLFTKNRSKGFDGTFYVYKIPNRQGSFIAKKIATLKTCENYKKCAVTGAAMNKAETKIALSTHDNVFLIDFKNETSFTQANIKSVALHHNSQKEALTFLDDETLLIADEKEKGANGGKVYTLGLH</sequence>
<dbReference type="Proteomes" id="UP000199634">
    <property type="component" value="Unassembled WGS sequence"/>
</dbReference>
<name>A0A1H6KT98_9FLAO</name>
<proteinExistence type="predicted"/>
<dbReference type="PROSITE" id="PS51257">
    <property type="entry name" value="PROKAR_LIPOPROTEIN"/>
    <property type="match status" value="1"/>
</dbReference>
<protein>
    <recommendedName>
        <fullName evidence="3">SdiA-regulated family protein</fullName>
    </recommendedName>
</protein>
<dbReference type="STRING" id="1159016.SAMN02927937_01274"/>
<accession>A0A1H6KT98</accession>
<dbReference type="AlphaFoldDB" id="A0A1H6KT98"/>
<reference evidence="1 2" key="1">
    <citation type="submission" date="2016-10" db="EMBL/GenBank/DDBJ databases">
        <authorList>
            <person name="de Groot N.N."/>
        </authorList>
    </citation>
    <scope>NUCLEOTIDE SEQUENCE [LARGE SCALE GENOMIC DNA]</scope>
    <source>
        <strain evidence="1 2">CGMCC 1.10825</strain>
    </source>
</reference>
<dbReference type="RefSeq" id="WP_091097617.1">
    <property type="nucleotide sequence ID" value="NZ_FNXE01000014.1"/>
</dbReference>
<dbReference type="SUPFAM" id="SSF101898">
    <property type="entry name" value="NHL repeat"/>
    <property type="match status" value="1"/>
</dbReference>
<dbReference type="EMBL" id="FNXE01000014">
    <property type="protein sequence ID" value="SEH76150.1"/>
    <property type="molecule type" value="Genomic_DNA"/>
</dbReference>
<organism evidence="1 2">
    <name type="scientific">Paenimyroides marinum</name>
    <dbReference type="NCBI Taxonomy" id="1159016"/>
    <lineage>
        <taxon>Bacteria</taxon>
        <taxon>Pseudomonadati</taxon>
        <taxon>Bacteroidota</taxon>
        <taxon>Flavobacteriia</taxon>
        <taxon>Flavobacteriales</taxon>
        <taxon>Flavobacteriaceae</taxon>
        <taxon>Paenimyroides</taxon>
    </lineage>
</organism>
<evidence type="ECO:0008006" key="3">
    <source>
        <dbReference type="Google" id="ProtNLM"/>
    </source>
</evidence>
<keyword evidence="2" id="KW-1185">Reference proteome</keyword>
<evidence type="ECO:0000313" key="2">
    <source>
        <dbReference type="Proteomes" id="UP000199634"/>
    </source>
</evidence>